<dbReference type="Proteomes" id="UP000593579">
    <property type="component" value="Unassembled WGS sequence"/>
</dbReference>
<name>A0A7J9BRP8_GOSGO</name>
<dbReference type="GO" id="GO:0004523">
    <property type="term" value="F:RNA-DNA hybrid ribonuclease activity"/>
    <property type="evidence" value="ECO:0007669"/>
    <property type="project" value="InterPro"/>
</dbReference>
<proteinExistence type="predicted"/>
<dbReference type="Gene3D" id="3.30.420.10">
    <property type="entry name" value="Ribonuclease H-like superfamily/Ribonuclease H"/>
    <property type="match status" value="1"/>
</dbReference>
<dbReference type="GO" id="GO:0003676">
    <property type="term" value="F:nucleic acid binding"/>
    <property type="evidence" value="ECO:0007669"/>
    <property type="project" value="InterPro"/>
</dbReference>
<organism evidence="2 3">
    <name type="scientific">Gossypium gossypioides</name>
    <name type="common">Mexican cotton</name>
    <name type="synonym">Selera gossypioides</name>
    <dbReference type="NCBI Taxonomy" id="34282"/>
    <lineage>
        <taxon>Eukaryota</taxon>
        <taxon>Viridiplantae</taxon>
        <taxon>Streptophyta</taxon>
        <taxon>Embryophyta</taxon>
        <taxon>Tracheophyta</taxon>
        <taxon>Spermatophyta</taxon>
        <taxon>Magnoliopsida</taxon>
        <taxon>eudicotyledons</taxon>
        <taxon>Gunneridae</taxon>
        <taxon>Pentapetalae</taxon>
        <taxon>rosids</taxon>
        <taxon>malvids</taxon>
        <taxon>Malvales</taxon>
        <taxon>Malvaceae</taxon>
        <taxon>Malvoideae</taxon>
        <taxon>Gossypium</taxon>
    </lineage>
</organism>
<feature type="domain" description="RNase H type-1" evidence="1">
    <location>
        <begin position="2"/>
        <end position="66"/>
    </location>
</feature>
<dbReference type="EMBL" id="JABEZY010000005">
    <property type="protein sequence ID" value="MBA0738852.1"/>
    <property type="molecule type" value="Genomic_DNA"/>
</dbReference>
<reference evidence="2 3" key="1">
    <citation type="journal article" date="2019" name="Genome Biol. Evol.">
        <title>Insights into the evolution of the New World diploid cottons (Gossypium, subgenus Houzingenia) based on genome sequencing.</title>
        <authorList>
            <person name="Grover C.E."/>
            <person name="Arick M.A. 2nd"/>
            <person name="Thrash A."/>
            <person name="Conover J.L."/>
            <person name="Sanders W.S."/>
            <person name="Peterson D.G."/>
            <person name="Frelichowski J.E."/>
            <person name="Scheffler J.A."/>
            <person name="Scheffler B.E."/>
            <person name="Wendel J.F."/>
        </authorList>
    </citation>
    <scope>NUCLEOTIDE SEQUENCE [LARGE SCALE GENOMIC DNA]</scope>
    <source>
        <strain evidence="2">5</strain>
        <tissue evidence="2">Leaf</tissue>
    </source>
</reference>
<gene>
    <name evidence="2" type="ORF">Gogos_012171</name>
</gene>
<keyword evidence="3" id="KW-1185">Reference proteome</keyword>
<dbReference type="InterPro" id="IPR002156">
    <property type="entry name" value="RNaseH_domain"/>
</dbReference>
<dbReference type="AlphaFoldDB" id="A0A7J9BRP8"/>
<evidence type="ECO:0000313" key="2">
    <source>
        <dbReference type="EMBL" id="MBA0738852.1"/>
    </source>
</evidence>
<sequence length="101" mass="11679">MGLNKMGVVRDSKAIIKKCQSTGIDKSVIGAIIKDIQNQKDRFQEIEFHFVPKAENVYAHVIAKEALKRRESFYLMGESQNRFVTQWKSSSQSFRIEGREK</sequence>
<protein>
    <recommendedName>
        <fullName evidence="1">RNase H type-1 domain-containing protein</fullName>
    </recommendedName>
</protein>
<comment type="caution">
    <text evidence="2">The sequence shown here is derived from an EMBL/GenBank/DDBJ whole genome shotgun (WGS) entry which is preliminary data.</text>
</comment>
<dbReference type="OrthoDB" id="989806at2759"/>
<dbReference type="InterPro" id="IPR036397">
    <property type="entry name" value="RNaseH_sf"/>
</dbReference>
<evidence type="ECO:0000259" key="1">
    <source>
        <dbReference type="Pfam" id="PF13456"/>
    </source>
</evidence>
<evidence type="ECO:0000313" key="3">
    <source>
        <dbReference type="Proteomes" id="UP000593579"/>
    </source>
</evidence>
<accession>A0A7J9BRP8</accession>
<dbReference type="Pfam" id="PF13456">
    <property type="entry name" value="RVT_3"/>
    <property type="match status" value="1"/>
</dbReference>